<sequence length="134" mass="15107">MRTPSTHQLLVTSSYYYEWHRLPLTKPGSPRGGGGGEDGEGKQRGGLHAAEKCELLLAAYSLLSMYLFIFVFLFLPLHANFLPEAFAIAPSSFFFLLFSSPPFFLAYTVENAVPTMGRFTDFVDREREARLVFD</sequence>
<evidence type="ECO:0000256" key="1">
    <source>
        <dbReference type="SAM" id="Phobius"/>
    </source>
</evidence>
<dbReference type="AlphaFoldDB" id="A0A545UMB5"/>
<keyword evidence="1" id="KW-0812">Transmembrane</keyword>
<keyword evidence="1" id="KW-0472">Membrane</keyword>
<reference evidence="2 3" key="1">
    <citation type="journal article" date="2019" name="Appl. Microbiol. Biotechnol.">
        <title>Genome sequence of Isaria javanica and comparative genome analysis insights into family S53 peptidase evolution in fungal entomopathogens.</title>
        <authorList>
            <person name="Lin R."/>
            <person name="Zhang X."/>
            <person name="Xin B."/>
            <person name="Zou M."/>
            <person name="Gao Y."/>
            <person name="Qin F."/>
            <person name="Hu Q."/>
            <person name="Xie B."/>
            <person name="Cheng X."/>
        </authorList>
    </citation>
    <scope>NUCLEOTIDE SEQUENCE [LARGE SCALE GENOMIC DNA]</scope>
    <source>
        <strain evidence="2 3">IJ1G</strain>
    </source>
</reference>
<evidence type="ECO:0000313" key="3">
    <source>
        <dbReference type="Proteomes" id="UP000315783"/>
    </source>
</evidence>
<feature type="transmembrane region" description="Helical" evidence="1">
    <location>
        <begin position="87"/>
        <end position="109"/>
    </location>
</feature>
<dbReference type="Proteomes" id="UP000315783">
    <property type="component" value="Unassembled WGS sequence"/>
</dbReference>
<feature type="transmembrane region" description="Helical" evidence="1">
    <location>
        <begin position="55"/>
        <end position="75"/>
    </location>
</feature>
<keyword evidence="3" id="KW-1185">Reference proteome</keyword>
<comment type="caution">
    <text evidence="2">The sequence shown here is derived from an EMBL/GenBank/DDBJ whole genome shotgun (WGS) entry which is preliminary data.</text>
</comment>
<name>A0A545UMB5_9HYPO</name>
<accession>A0A545UMB5</accession>
<organism evidence="2 3">
    <name type="scientific">Cordyceps javanica</name>
    <dbReference type="NCBI Taxonomy" id="43265"/>
    <lineage>
        <taxon>Eukaryota</taxon>
        <taxon>Fungi</taxon>
        <taxon>Dikarya</taxon>
        <taxon>Ascomycota</taxon>
        <taxon>Pezizomycotina</taxon>
        <taxon>Sordariomycetes</taxon>
        <taxon>Hypocreomycetidae</taxon>
        <taxon>Hypocreales</taxon>
        <taxon>Cordycipitaceae</taxon>
        <taxon>Cordyceps</taxon>
    </lineage>
</organism>
<proteinExistence type="predicted"/>
<protein>
    <submittedName>
        <fullName evidence="2">Uncharacterized protein</fullName>
    </submittedName>
</protein>
<dbReference type="EMBL" id="SPUK01000025">
    <property type="protein sequence ID" value="TQV90590.1"/>
    <property type="molecule type" value="Genomic_DNA"/>
</dbReference>
<keyword evidence="1" id="KW-1133">Transmembrane helix</keyword>
<evidence type="ECO:0000313" key="2">
    <source>
        <dbReference type="EMBL" id="TQV90590.1"/>
    </source>
</evidence>
<gene>
    <name evidence="2" type="ORF">IF1G_10742</name>
</gene>